<gene>
    <name evidence="17" type="primary">nad6</name>
</gene>
<organism evidence="17">
    <name type="scientific">Betatropis formosana</name>
    <dbReference type="NCBI Taxonomy" id="130531"/>
    <lineage>
        <taxon>Eukaryota</taxon>
        <taxon>Metazoa</taxon>
        <taxon>Ecdysozoa</taxon>
        <taxon>Arthropoda</taxon>
        <taxon>Hexapoda</taxon>
        <taxon>Insecta</taxon>
        <taxon>Pterygota</taxon>
        <taxon>Neoptera</taxon>
        <taxon>Paraneoptera</taxon>
        <taxon>Hemiptera</taxon>
        <taxon>Auchenorrhyncha</taxon>
        <taxon>Fulgoroidea</taxon>
        <taxon>Achilidae</taxon>
        <taxon>Betatropis</taxon>
    </lineage>
</organism>
<dbReference type="InterPro" id="IPR050269">
    <property type="entry name" value="ComplexI_Subunit6"/>
</dbReference>
<evidence type="ECO:0000256" key="16">
    <source>
        <dbReference type="SAM" id="Phobius"/>
    </source>
</evidence>
<accession>A0A451GIS4</accession>
<evidence type="ECO:0000256" key="7">
    <source>
        <dbReference type="ARBA" id="ARBA00022692"/>
    </source>
</evidence>
<dbReference type="EC" id="7.1.1.2" evidence="3"/>
<reference evidence="17" key="1">
    <citation type="submission" date="2018-05" db="EMBL/GenBank/DDBJ databases">
        <title>Complete sequence and characterization of the mitochondrial genome of Achilidae,using next generation sequencing.</title>
        <authorList>
            <person name="Xu S."/>
        </authorList>
    </citation>
    <scope>NUCLEOTIDE SEQUENCE</scope>
</reference>
<name>A0A451GIS4_9HEMI</name>
<dbReference type="GO" id="GO:0031966">
    <property type="term" value="C:mitochondrial membrane"/>
    <property type="evidence" value="ECO:0007669"/>
    <property type="project" value="UniProtKB-SubCell"/>
</dbReference>
<evidence type="ECO:0000256" key="11">
    <source>
        <dbReference type="ARBA" id="ARBA00023027"/>
    </source>
</evidence>
<evidence type="ECO:0000256" key="8">
    <source>
        <dbReference type="ARBA" id="ARBA00022967"/>
    </source>
</evidence>
<dbReference type="AlphaFoldDB" id="A0A451GIS4"/>
<keyword evidence="9" id="KW-0249">Electron transport</keyword>
<feature type="transmembrane region" description="Helical" evidence="16">
    <location>
        <begin position="133"/>
        <end position="155"/>
    </location>
</feature>
<evidence type="ECO:0000256" key="6">
    <source>
        <dbReference type="ARBA" id="ARBA00022660"/>
    </source>
</evidence>
<evidence type="ECO:0000256" key="13">
    <source>
        <dbReference type="ARBA" id="ARBA00023136"/>
    </source>
</evidence>
<keyword evidence="6" id="KW-0679">Respiratory chain</keyword>
<evidence type="ECO:0000256" key="15">
    <source>
        <dbReference type="ARBA" id="ARBA00049551"/>
    </source>
</evidence>
<evidence type="ECO:0000256" key="2">
    <source>
        <dbReference type="ARBA" id="ARBA00005698"/>
    </source>
</evidence>
<evidence type="ECO:0000256" key="3">
    <source>
        <dbReference type="ARBA" id="ARBA00012944"/>
    </source>
</evidence>
<protein>
    <recommendedName>
        <fullName evidence="4">NADH-ubiquinone oxidoreductase chain 6</fullName>
        <ecNumber evidence="3">7.1.1.2</ecNumber>
    </recommendedName>
    <alternativeName>
        <fullName evidence="14">NADH dehydrogenase subunit 6</fullName>
    </alternativeName>
</protein>
<comment type="subcellular location">
    <subcellularLocation>
        <location evidence="1">Mitochondrion membrane</location>
        <topology evidence="1">Multi-pass membrane protein</topology>
    </subcellularLocation>
</comment>
<keyword evidence="10 16" id="KW-1133">Transmembrane helix</keyword>
<sequence>MKMVSMIMMLNSMITPQMKHPISMGFMLMTQTTLMCIYTSTIMSTSWFGFILFITMIGGMMIMFMYMSSIDSNNKFSILNKTTTTTLMTIFMIMSTMNLLDLTMEETTKLMENKFMMTNNEEMKSTSKFFMNLKYNCTIMIMMILLLTMISVTNISSTFEGPLKKLYV</sequence>
<evidence type="ECO:0000313" key="17">
    <source>
        <dbReference type="EMBL" id="AZZ89164.1"/>
    </source>
</evidence>
<keyword evidence="8" id="KW-1278">Translocase</keyword>
<geneLocation type="mitochondrion" evidence="17"/>
<keyword evidence="7 16" id="KW-0812">Transmembrane</keyword>
<dbReference type="PANTHER" id="PTHR11435">
    <property type="entry name" value="NADH UBIQUINONE OXIDOREDUCTASE SUBUNIT ND6"/>
    <property type="match status" value="1"/>
</dbReference>
<evidence type="ECO:0000256" key="1">
    <source>
        <dbReference type="ARBA" id="ARBA00004225"/>
    </source>
</evidence>
<evidence type="ECO:0000256" key="10">
    <source>
        <dbReference type="ARBA" id="ARBA00022989"/>
    </source>
</evidence>
<keyword evidence="12 17" id="KW-0496">Mitochondrion</keyword>
<feature type="transmembrane region" description="Helical" evidence="16">
    <location>
        <begin position="21"/>
        <end position="41"/>
    </location>
</feature>
<comment type="catalytic activity">
    <reaction evidence="15">
        <text>a ubiquinone + NADH + 5 H(+)(in) = a ubiquinol + NAD(+) + 4 H(+)(out)</text>
        <dbReference type="Rhea" id="RHEA:29091"/>
        <dbReference type="Rhea" id="RHEA-COMP:9565"/>
        <dbReference type="Rhea" id="RHEA-COMP:9566"/>
        <dbReference type="ChEBI" id="CHEBI:15378"/>
        <dbReference type="ChEBI" id="CHEBI:16389"/>
        <dbReference type="ChEBI" id="CHEBI:17976"/>
        <dbReference type="ChEBI" id="CHEBI:57540"/>
        <dbReference type="ChEBI" id="CHEBI:57945"/>
        <dbReference type="EC" id="7.1.1.2"/>
    </reaction>
</comment>
<evidence type="ECO:0000256" key="5">
    <source>
        <dbReference type="ARBA" id="ARBA00022448"/>
    </source>
</evidence>
<dbReference type="EMBL" id="MH324927">
    <property type="protein sequence ID" value="AZZ89164.1"/>
    <property type="molecule type" value="Genomic_DNA"/>
</dbReference>
<dbReference type="PANTHER" id="PTHR11435:SF1">
    <property type="entry name" value="NADH-UBIQUINONE OXIDOREDUCTASE CHAIN 6"/>
    <property type="match status" value="1"/>
</dbReference>
<keyword evidence="11" id="KW-0520">NAD</keyword>
<evidence type="ECO:0000256" key="12">
    <source>
        <dbReference type="ARBA" id="ARBA00023128"/>
    </source>
</evidence>
<feature type="transmembrane region" description="Helical" evidence="16">
    <location>
        <begin position="47"/>
        <end position="66"/>
    </location>
</feature>
<comment type="similarity">
    <text evidence="2">Belongs to the complex I subunit 6 family.</text>
</comment>
<dbReference type="GO" id="GO:0008137">
    <property type="term" value="F:NADH dehydrogenase (ubiquinone) activity"/>
    <property type="evidence" value="ECO:0007669"/>
    <property type="project" value="UniProtKB-EC"/>
</dbReference>
<evidence type="ECO:0000256" key="9">
    <source>
        <dbReference type="ARBA" id="ARBA00022982"/>
    </source>
</evidence>
<keyword evidence="5" id="KW-0813">Transport</keyword>
<evidence type="ECO:0000256" key="14">
    <source>
        <dbReference type="ARBA" id="ARBA00031019"/>
    </source>
</evidence>
<evidence type="ECO:0000256" key="4">
    <source>
        <dbReference type="ARBA" id="ARBA00021095"/>
    </source>
</evidence>
<proteinExistence type="inferred from homology"/>
<keyword evidence="13 16" id="KW-0472">Membrane</keyword>